<name>A0A545AT96_9ACTN</name>
<dbReference type="EMBL" id="VIRS01000008">
    <property type="protein sequence ID" value="TQS44554.1"/>
    <property type="molecule type" value="Genomic_DNA"/>
</dbReference>
<keyword evidence="1" id="KW-1133">Transmembrane helix</keyword>
<reference evidence="2 3" key="1">
    <citation type="submission" date="2019-07" db="EMBL/GenBank/DDBJ databases">
        <title>Cryptosporangium phraense sp. nov., isolated from plant litter.</title>
        <authorList>
            <person name="Suriyachadkun C."/>
        </authorList>
    </citation>
    <scope>NUCLEOTIDE SEQUENCE [LARGE SCALE GENOMIC DNA]</scope>
    <source>
        <strain evidence="2 3">A-T 5661</strain>
    </source>
</reference>
<sequence length="264" mass="28190">MADAYRQLFAAQLRGQLQYRVSFGVDLLLNAAITVIDVLMVLTVFRVTPSLAGFDLRDTLVITGTATLSFQIADVAVGNLEKLPFYLRTGLLDAVLLRPLSAFGQLVVLDFQARRAGRMVQASVVYGLSLGLAGISWTPGRVLLAVTAPIGGAICYGAIFTTGAAAMFWLIDGSEVANMFTYGGRDFASYPMPIYGPLFGRAFGFVLGLAAVGYFPALALLGRTDPLGTPGWLHWCAPLVGVLWAGVAAVAWRFGVRHYQSTGS</sequence>
<dbReference type="PANTHER" id="PTHR36833">
    <property type="entry name" value="SLR0610 PROTEIN-RELATED"/>
    <property type="match status" value="1"/>
</dbReference>
<organism evidence="2 3">
    <name type="scientific">Cryptosporangium phraense</name>
    <dbReference type="NCBI Taxonomy" id="2593070"/>
    <lineage>
        <taxon>Bacteria</taxon>
        <taxon>Bacillati</taxon>
        <taxon>Actinomycetota</taxon>
        <taxon>Actinomycetes</taxon>
        <taxon>Cryptosporangiales</taxon>
        <taxon>Cryptosporangiaceae</taxon>
        <taxon>Cryptosporangium</taxon>
    </lineage>
</organism>
<dbReference type="RefSeq" id="WP_142705037.1">
    <property type="nucleotide sequence ID" value="NZ_VIRS01000008.1"/>
</dbReference>
<evidence type="ECO:0000313" key="2">
    <source>
        <dbReference type="EMBL" id="TQS44554.1"/>
    </source>
</evidence>
<keyword evidence="1" id="KW-0812">Transmembrane</keyword>
<evidence type="ECO:0000256" key="1">
    <source>
        <dbReference type="SAM" id="Phobius"/>
    </source>
</evidence>
<keyword evidence="1" id="KW-0472">Membrane</keyword>
<protein>
    <submittedName>
        <fullName evidence="2">ABC transporter permease</fullName>
    </submittedName>
</protein>
<dbReference type="InterPro" id="IPR010390">
    <property type="entry name" value="ABC-2_transporter-like"/>
</dbReference>
<accession>A0A545AT96</accession>
<dbReference type="PANTHER" id="PTHR36833:SF1">
    <property type="entry name" value="INTEGRAL MEMBRANE TRANSPORT PROTEIN"/>
    <property type="match status" value="1"/>
</dbReference>
<gene>
    <name evidence="2" type="ORF">FL583_13935</name>
</gene>
<comment type="caution">
    <text evidence="2">The sequence shown here is derived from an EMBL/GenBank/DDBJ whole genome shotgun (WGS) entry which is preliminary data.</text>
</comment>
<dbReference type="Pfam" id="PF06182">
    <property type="entry name" value="ABC2_membrane_6"/>
    <property type="match status" value="1"/>
</dbReference>
<feature type="transmembrane region" description="Helical" evidence="1">
    <location>
        <begin position="150"/>
        <end position="171"/>
    </location>
</feature>
<feature type="transmembrane region" description="Helical" evidence="1">
    <location>
        <begin position="232"/>
        <end position="252"/>
    </location>
</feature>
<dbReference type="AlphaFoldDB" id="A0A545AT96"/>
<dbReference type="OrthoDB" id="9788195at2"/>
<feature type="transmembrane region" description="Helical" evidence="1">
    <location>
        <begin position="198"/>
        <end position="220"/>
    </location>
</feature>
<feature type="transmembrane region" description="Helical" evidence="1">
    <location>
        <begin position="21"/>
        <end position="45"/>
    </location>
</feature>
<keyword evidence="3" id="KW-1185">Reference proteome</keyword>
<proteinExistence type="predicted"/>
<dbReference type="Proteomes" id="UP000317982">
    <property type="component" value="Unassembled WGS sequence"/>
</dbReference>
<feature type="transmembrane region" description="Helical" evidence="1">
    <location>
        <begin position="120"/>
        <end position="138"/>
    </location>
</feature>
<dbReference type="InParanoid" id="A0A545AT96"/>
<evidence type="ECO:0000313" key="3">
    <source>
        <dbReference type="Proteomes" id="UP000317982"/>
    </source>
</evidence>